<proteinExistence type="predicted"/>
<organism evidence="2 3">
    <name type="scientific">Parelaphostrongylus tenuis</name>
    <name type="common">Meningeal worm</name>
    <dbReference type="NCBI Taxonomy" id="148309"/>
    <lineage>
        <taxon>Eukaryota</taxon>
        <taxon>Metazoa</taxon>
        <taxon>Ecdysozoa</taxon>
        <taxon>Nematoda</taxon>
        <taxon>Chromadorea</taxon>
        <taxon>Rhabditida</taxon>
        <taxon>Rhabditina</taxon>
        <taxon>Rhabditomorpha</taxon>
        <taxon>Strongyloidea</taxon>
        <taxon>Metastrongylidae</taxon>
        <taxon>Parelaphostrongylus</taxon>
    </lineage>
</organism>
<dbReference type="InterPro" id="IPR051944">
    <property type="entry name" value="BEACH_domain_protein"/>
</dbReference>
<gene>
    <name evidence="2" type="ORF">KIN20_038216</name>
</gene>
<keyword evidence="3" id="KW-1185">Reference proteome</keyword>
<reference evidence="2" key="1">
    <citation type="submission" date="2021-06" db="EMBL/GenBank/DDBJ databases">
        <title>Parelaphostrongylus tenuis whole genome reference sequence.</title>
        <authorList>
            <person name="Garwood T.J."/>
            <person name="Larsen P.A."/>
            <person name="Fountain-Jones N.M."/>
            <person name="Garbe J.R."/>
            <person name="Macchietto M.G."/>
            <person name="Kania S.A."/>
            <person name="Gerhold R.W."/>
            <person name="Richards J.E."/>
            <person name="Wolf T.M."/>
        </authorList>
    </citation>
    <scope>NUCLEOTIDE SEQUENCE</scope>
    <source>
        <strain evidence="2">MNPRO001-30</strain>
        <tissue evidence="2">Meninges</tissue>
    </source>
</reference>
<keyword evidence="1" id="KW-0853">WD repeat</keyword>
<comment type="caution">
    <text evidence="2">The sequence shown here is derived from an EMBL/GenBank/DDBJ whole genome shotgun (WGS) entry which is preliminary data.</text>
</comment>
<dbReference type="AlphaFoldDB" id="A0AAD5REI7"/>
<protein>
    <submittedName>
        <fullName evidence="2">Uncharacterized protein</fullName>
    </submittedName>
</protein>
<evidence type="ECO:0000256" key="1">
    <source>
        <dbReference type="ARBA" id="ARBA00022574"/>
    </source>
</evidence>
<evidence type="ECO:0000313" key="3">
    <source>
        <dbReference type="Proteomes" id="UP001196413"/>
    </source>
</evidence>
<name>A0AAD5REI7_PARTN</name>
<dbReference type="PANTHER" id="PTHR46108:SF4">
    <property type="entry name" value="BLUE CHEESE"/>
    <property type="match status" value="1"/>
</dbReference>
<dbReference type="EMBL" id="JAHQIW010007501">
    <property type="protein sequence ID" value="KAJ1374995.1"/>
    <property type="molecule type" value="Genomic_DNA"/>
</dbReference>
<sequence length="260" mass="29717">MRQTTFENISRSKAQAFVFRRTAFRFFAEFDNTNLMNQLRRGCLREVDRDVVIEAAKEESHPAVIKYIITKECIRTYVSNIKSSNIHPKETAEMIICLLCILKDSSRQTSQLIDEFSHSNGYLAIKDFILRNENDHDVVRNILLMLISVVTNGPNEIKPQHSSGLVQLPTFHLPNPSGSGLSVRNTQAFGLIHKVFLESHNSTVCATAIDVVHSIYTCDPANYFILDKEYPLALFIEQMDRKDNVVRAKYLNLWSTAYSI</sequence>
<dbReference type="SUPFAM" id="SSF48371">
    <property type="entry name" value="ARM repeat"/>
    <property type="match status" value="1"/>
</dbReference>
<dbReference type="PANTHER" id="PTHR46108">
    <property type="entry name" value="BLUE CHEESE"/>
    <property type="match status" value="1"/>
</dbReference>
<accession>A0AAD5REI7</accession>
<evidence type="ECO:0000313" key="2">
    <source>
        <dbReference type="EMBL" id="KAJ1374995.1"/>
    </source>
</evidence>
<dbReference type="Proteomes" id="UP001196413">
    <property type="component" value="Unassembled WGS sequence"/>
</dbReference>
<dbReference type="InterPro" id="IPR016024">
    <property type="entry name" value="ARM-type_fold"/>
</dbReference>